<dbReference type="GO" id="GO:0046872">
    <property type="term" value="F:metal ion binding"/>
    <property type="evidence" value="ECO:0007669"/>
    <property type="project" value="UniProtKB-KW"/>
</dbReference>
<dbReference type="InterPro" id="IPR001055">
    <property type="entry name" value="Adrenodoxin-like"/>
</dbReference>
<evidence type="ECO:0000256" key="1">
    <source>
        <dbReference type="ARBA" id="ARBA00010914"/>
    </source>
</evidence>
<keyword evidence="4" id="KW-0408">Iron</keyword>
<accession>A0A964T8M2</accession>
<dbReference type="Pfam" id="PF00111">
    <property type="entry name" value="Fer2"/>
    <property type="match status" value="1"/>
</dbReference>
<keyword evidence="9" id="KW-1185">Reference proteome</keyword>
<dbReference type="PRINTS" id="PR00355">
    <property type="entry name" value="ADRENODOXIN"/>
</dbReference>
<dbReference type="InterPro" id="IPR001041">
    <property type="entry name" value="2Fe-2S_ferredoxin-type"/>
</dbReference>
<evidence type="ECO:0000256" key="5">
    <source>
        <dbReference type="ARBA" id="ARBA00023014"/>
    </source>
</evidence>
<evidence type="ECO:0000256" key="6">
    <source>
        <dbReference type="ARBA" id="ARBA00034078"/>
    </source>
</evidence>
<dbReference type="PROSITE" id="PS00814">
    <property type="entry name" value="ADX"/>
    <property type="match status" value="1"/>
</dbReference>
<evidence type="ECO:0000313" key="8">
    <source>
        <dbReference type="EMBL" id="MYZ49362.1"/>
    </source>
</evidence>
<dbReference type="GO" id="GO:0009055">
    <property type="term" value="F:electron transfer activity"/>
    <property type="evidence" value="ECO:0007669"/>
    <property type="project" value="TreeGrafter"/>
</dbReference>
<dbReference type="InterPro" id="IPR012675">
    <property type="entry name" value="Beta-grasp_dom_sf"/>
</dbReference>
<comment type="cofactor">
    <cofactor evidence="6">
        <name>[2Fe-2S] cluster</name>
        <dbReference type="ChEBI" id="CHEBI:190135"/>
    </cofactor>
</comment>
<dbReference type="AlphaFoldDB" id="A0A964T8M2"/>
<dbReference type="PROSITE" id="PS51085">
    <property type="entry name" value="2FE2S_FER_2"/>
    <property type="match status" value="1"/>
</dbReference>
<dbReference type="Gene3D" id="3.10.20.30">
    <property type="match status" value="1"/>
</dbReference>
<dbReference type="InterPro" id="IPR036010">
    <property type="entry name" value="2Fe-2S_ferredoxin-like_sf"/>
</dbReference>
<dbReference type="PANTHER" id="PTHR23426:SF65">
    <property type="entry name" value="FERREDOXIN-2, MITOCHONDRIAL"/>
    <property type="match status" value="1"/>
</dbReference>
<reference evidence="8" key="1">
    <citation type="submission" date="2019-03" db="EMBL/GenBank/DDBJ databases">
        <title>Afifella sp. nov., isolated from activated sludge.</title>
        <authorList>
            <person name="Li Q."/>
            <person name="Liu Y."/>
        </authorList>
    </citation>
    <scope>NUCLEOTIDE SEQUENCE</scope>
    <source>
        <strain evidence="8">L72</strain>
    </source>
</reference>
<organism evidence="8 9">
    <name type="scientific">Propylenella binzhouense</name>
    <dbReference type="NCBI Taxonomy" id="2555902"/>
    <lineage>
        <taxon>Bacteria</taxon>
        <taxon>Pseudomonadati</taxon>
        <taxon>Pseudomonadota</taxon>
        <taxon>Alphaproteobacteria</taxon>
        <taxon>Hyphomicrobiales</taxon>
        <taxon>Propylenellaceae</taxon>
        <taxon>Propylenella</taxon>
    </lineage>
</organism>
<keyword evidence="2" id="KW-0001">2Fe-2S</keyword>
<evidence type="ECO:0000256" key="2">
    <source>
        <dbReference type="ARBA" id="ARBA00022714"/>
    </source>
</evidence>
<feature type="domain" description="2Fe-2S ferredoxin-type" evidence="7">
    <location>
        <begin position="12"/>
        <end position="114"/>
    </location>
</feature>
<evidence type="ECO:0000256" key="4">
    <source>
        <dbReference type="ARBA" id="ARBA00023004"/>
    </source>
</evidence>
<evidence type="ECO:0000259" key="7">
    <source>
        <dbReference type="PROSITE" id="PS51085"/>
    </source>
</evidence>
<dbReference type="EMBL" id="SPKJ01000070">
    <property type="protein sequence ID" value="MYZ49362.1"/>
    <property type="molecule type" value="Genomic_DNA"/>
</dbReference>
<proteinExistence type="inferred from homology"/>
<dbReference type="SUPFAM" id="SSF54292">
    <property type="entry name" value="2Fe-2S ferredoxin-like"/>
    <property type="match status" value="1"/>
</dbReference>
<dbReference type="PANTHER" id="PTHR23426">
    <property type="entry name" value="FERREDOXIN/ADRENODOXIN"/>
    <property type="match status" value="1"/>
</dbReference>
<evidence type="ECO:0000313" key="9">
    <source>
        <dbReference type="Proteomes" id="UP000773614"/>
    </source>
</evidence>
<keyword evidence="3" id="KW-0479">Metal-binding</keyword>
<evidence type="ECO:0000256" key="3">
    <source>
        <dbReference type="ARBA" id="ARBA00022723"/>
    </source>
</evidence>
<dbReference type="GO" id="GO:0051537">
    <property type="term" value="F:2 iron, 2 sulfur cluster binding"/>
    <property type="evidence" value="ECO:0007669"/>
    <property type="project" value="UniProtKB-KW"/>
</dbReference>
<keyword evidence="5" id="KW-0411">Iron-sulfur</keyword>
<comment type="similarity">
    <text evidence="1">Belongs to the adrenodoxin/putidaredoxin family.</text>
</comment>
<protein>
    <submittedName>
        <fullName evidence="8">2Fe-2S iron-sulfur cluster binding domain-containing protein</fullName>
    </submittedName>
</protein>
<comment type="caution">
    <text evidence="8">The sequence shown here is derived from an EMBL/GenBank/DDBJ whole genome shotgun (WGS) entry which is preliminary data.</text>
</comment>
<gene>
    <name evidence="8" type="ORF">E4O86_16755</name>
</gene>
<dbReference type="Proteomes" id="UP000773614">
    <property type="component" value="Unassembled WGS sequence"/>
</dbReference>
<dbReference type="InterPro" id="IPR018298">
    <property type="entry name" value="Adrenodoxin_Fe-S_BS"/>
</dbReference>
<name>A0A964T8M2_9HYPH</name>
<dbReference type="OrthoDB" id="9799640at2"/>
<sequence>MPREDDPYEGAPVILVTARDGREHRLPAVEGWRVMEVIREWGLDIKAECGGACACATCHVHVDPAWADRLPQPSEEEIARLDDAFDVREESRLACQLLVTPSLDGLRLRLAPGTER</sequence>
<dbReference type="GO" id="GO:0140647">
    <property type="term" value="P:P450-containing electron transport chain"/>
    <property type="evidence" value="ECO:0007669"/>
    <property type="project" value="InterPro"/>
</dbReference>
<dbReference type="CDD" id="cd00207">
    <property type="entry name" value="fer2"/>
    <property type="match status" value="1"/>
</dbReference>